<name>A0A2N9L855_9BACT</name>
<reference evidence="10" key="1">
    <citation type="submission" date="2018-02" db="EMBL/GenBank/DDBJ databases">
        <authorList>
            <person name="Hausmann B."/>
        </authorList>
    </citation>
    <scope>NUCLEOTIDE SEQUENCE [LARGE SCALE GENOMIC DNA]</scope>
    <source>
        <strain evidence="10">Peat soil MAG SbA5</strain>
    </source>
</reference>
<protein>
    <submittedName>
        <fullName evidence="9">Histidine kinase</fullName>
    </submittedName>
</protein>
<feature type="signal peptide" evidence="5">
    <location>
        <begin position="1"/>
        <end position="23"/>
    </location>
</feature>
<evidence type="ECO:0000256" key="5">
    <source>
        <dbReference type="SAM" id="SignalP"/>
    </source>
</evidence>
<evidence type="ECO:0000256" key="4">
    <source>
        <dbReference type="SAM" id="Phobius"/>
    </source>
</evidence>
<dbReference type="Pfam" id="PF07730">
    <property type="entry name" value="HisKA_3"/>
    <property type="match status" value="1"/>
</dbReference>
<keyword evidence="5" id="KW-0732">Signal</keyword>
<sequence length="976" mass="107481">MQTLRRHVACLLLLAAGYGASWAADLAGYTRRVWQVSDGLPEQTVQAFAQTSDGYLWIGTTGGLVRFDGATFTVFDRQNTPVLHENSVFCLMVSRDGSLWIGTEGGGLLRYSNGVFRAWTAREGLSNDFVRTILEDAGGTIWAGTDNGLLRLDEDHFVRVDGSPDIPSLAVHALYQDRSGRIWVGGSRLLSFKGSAVTEYTLRGEASQNRVKSIIQTRNGTMWVGTVSGLNRMRSGQTQFERVSGIVGTVRVLRQTPDGVLWIGTIGHGAFQSSGETLTSVAAPALLPSNTVLNFFEDNEQDFWIGTQAGMVRLTKGQANIVPLPKANDSDFGTIYQDRDGSYWIGSTSLFRMVNGVITQQTLPGIKGTHVRSVYRDRSGALWVGTDGDGVYRIANGRTAHLTTADGLSNNFVRAMTQDRDGSMWVAADEGLNHIFCCAPGPRIVSYQMRDGLAYFSTRALLEDAGGDLWVGTDRGLNHMRAGKFLSDAATRALADMKVWAIHEDTDGTLWFGTRNNGLFRFHSGKLAQFSSADGLPSNAIYQILEDGEGHLWISGPNGVELLNPHELDAQANSFPRRLALTFYSTADMAANTEIYGGTQPSGCITAAGDVWFPTNLGPIHIVPSERTPLPPPPLHIHSVLADGRSLAITEPVVLRPGSSRLEVGFTPIQLRSQDGLRYRYMLAPFERSWSQPTTTRTAEYTNLPAGRYRFRVQTFEVSNPNAVSEAAILIVQKPLFYRTWWFLLICAALVALLTYAIYQYRLRQIRSRFGAVLEERSRVAREMHDTVIQGCTGVSALLEAVSMDDVQSEAGSGLMDVARVQLRSTIDEAREAIWNLRESDGNTSQLGENLETMARQVGEEFELPVTCAVAGTPFPVSHPVAHDLLMVAREAVYNSMLHGKPSHVDVKLTYRSRELLLRLQDDGCGFDHQQPDRTNGHHFGLRGMKERVERSGGEFRLTTAPGKGVHIEAQMPRQR</sequence>
<dbReference type="GO" id="GO:0016020">
    <property type="term" value="C:membrane"/>
    <property type="evidence" value="ECO:0007669"/>
    <property type="project" value="InterPro"/>
</dbReference>
<dbReference type="InterPro" id="IPR013783">
    <property type="entry name" value="Ig-like_fold"/>
</dbReference>
<dbReference type="Gene3D" id="1.20.5.1930">
    <property type="match status" value="1"/>
</dbReference>
<accession>A0A2N9L855</accession>
<proteinExistence type="predicted"/>
<dbReference type="Pfam" id="PF07495">
    <property type="entry name" value="Y_Y_Y"/>
    <property type="match status" value="1"/>
</dbReference>
<keyword evidence="1" id="KW-0808">Transferase</keyword>
<dbReference type="PANTHER" id="PTHR24421:SF62">
    <property type="entry name" value="SENSORY TRANSDUCTION HISTIDINE KINASE"/>
    <property type="match status" value="1"/>
</dbReference>
<dbReference type="GO" id="GO:0046983">
    <property type="term" value="F:protein dimerization activity"/>
    <property type="evidence" value="ECO:0007669"/>
    <property type="project" value="InterPro"/>
</dbReference>
<dbReference type="InterPro" id="IPR003594">
    <property type="entry name" value="HATPase_dom"/>
</dbReference>
<dbReference type="Gene3D" id="2.130.10.10">
    <property type="entry name" value="YVTN repeat-like/Quinoprotein amine dehydrogenase"/>
    <property type="match status" value="4"/>
</dbReference>
<dbReference type="GO" id="GO:0000155">
    <property type="term" value="F:phosphorelay sensor kinase activity"/>
    <property type="evidence" value="ECO:0007669"/>
    <property type="project" value="InterPro"/>
</dbReference>
<organism evidence="9 10">
    <name type="scientific">Candidatus Sulfuritelmatomonas gaucii</name>
    <dbReference type="NCBI Taxonomy" id="2043161"/>
    <lineage>
        <taxon>Bacteria</taxon>
        <taxon>Pseudomonadati</taxon>
        <taxon>Acidobacteriota</taxon>
        <taxon>Terriglobia</taxon>
        <taxon>Terriglobales</taxon>
        <taxon>Acidobacteriaceae</taxon>
        <taxon>Candidatus Sulfuritelmatomonas</taxon>
    </lineage>
</organism>
<dbReference type="EMBL" id="OKRB01000080">
    <property type="protein sequence ID" value="SPE19421.1"/>
    <property type="molecule type" value="Genomic_DNA"/>
</dbReference>
<evidence type="ECO:0000313" key="10">
    <source>
        <dbReference type="Proteomes" id="UP000239735"/>
    </source>
</evidence>
<feature type="chain" id="PRO_5014996780" evidence="5">
    <location>
        <begin position="24"/>
        <end position="976"/>
    </location>
</feature>
<feature type="domain" description="Two component regulator three Y" evidence="7">
    <location>
        <begin position="675"/>
        <end position="726"/>
    </location>
</feature>
<dbReference type="InterPro" id="IPR011123">
    <property type="entry name" value="Y_Y_Y"/>
</dbReference>
<keyword evidence="4" id="KW-1133">Transmembrane helix</keyword>
<keyword evidence="4" id="KW-0472">Membrane</keyword>
<keyword evidence="2 9" id="KW-0418">Kinase</keyword>
<evidence type="ECO:0000313" key="9">
    <source>
        <dbReference type="EMBL" id="SPE19421.1"/>
    </source>
</evidence>
<dbReference type="SUPFAM" id="SSF55874">
    <property type="entry name" value="ATPase domain of HSP90 chaperone/DNA topoisomerase II/histidine kinase"/>
    <property type="match status" value="1"/>
</dbReference>
<evidence type="ECO:0000256" key="2">
    <source>
        <dbReference type="ARBA" id="ARBA00022777"/>
    </source>
</evidence>
<evidence type="ECO:0000259" key="8">
    <source>
        <dbReference type="Pfam" id="PF07730"/>
    </source>
</evidence>
<dbReference type="Proteomes" id="UP000239735">
    <property type="component" value="Unassembled WGS sequence"/>
</dbReference>
<gene>
    <name evidence="9" type="ORF">SBA5_240004</name>
</gene>
<dbReference type="InterPro" id="IPR011712">
    <property type="entry name" value="Sig_transdc_His_kin_sub3_dim/P"/>
</dbReference>
<feature type="domain" description="Histidine kinase/HSP90-like ATPase" evidence="6">
    <location>
        <begin position="884"/>
        <end position="975"/>
    </location>
</feature>
<evidence type="ECO:0000259" key="7">
    <source>
        <dbReference type="Pfam" id="PF07495"/>
    </source>
</evidence>
<dbReference type="SUPFAM" id="SSF63829">
    <property type="entry name" value="Calcium-dependent phosphotriesterase"/>
    <property type="match status" value="3"/>
</dbReference>
<feature type="domain" description="Signal transduction histidine kinase subgroup 3 dimerisation and phosphoacceptor" evidence="8">
    <location>
        <begin position="776"/>
        <end position="841"/>
    </location>
</feature>
<evidence type="ECO:0000259" key="6">
    <source>
        <dbReference type="Pfam" id="PF02518"/>
    </source>
</evidence>
<feature type="transmembrane region" description="Helical" evidence="4">
    <location>
        <begin position="741"/>
        <end position="759"/>
    </location>
</feature>
<evidence type="ECO:0000256" key="1">
    <source>
        <dbReference type="ARBA" id="ARBA00022679"/>
    </source>
</evidence>
<dbReference type="CDD" id="cd16917">
    <property type="entry name" value="HATPase_UhpB-NarQ-NarX-like"/>
    <property type="match status" value="1"/>
</dbReference>
<dbReference type="OrthoDB" id="176203at2"/>
<dbReference type="InterPro" id="IPR011110">
    <property type="entry name" value="Reg_prop"/>
</dbReference>
<evidence type="ECO:0000256" key="3">
    <source>
        <dbReference type="ARBA" id="ARBA00023012"/>
    </source>
</evidence>
<dbReference type="Pfam" id="PF02518">
    <property type="entry name" value="HATPase_c"/>
    <property type="match status" value="1"/>
</dbReference>
<dbReference type="Gene3D" id="3.30.565.10">
    <property type="entry name" value="Histidine kinase-like ATPase, C-terminal domain"/>
    <property type="match status" value="1"/>
</dbReference>
<dbReference type="PANTHER" id="PTHR24421">
    <property type="entry name" value="NITRATE/NITRITE SENSOR PROTEIN NARX-RELATED"/>
    <property type="match status" value="1"/>
</dbReference>
<dbReference type="InterPro" id="IPR050482">
    <property type="entry name" value="Sensor_HK_TwoCompSys"/>
</dbReference>
<dbReference type="InterPro" id="IPR036890">
    <property type="entry name" value="HATPase_C_sf"/>
</dbReference>
<dbReference type="Gene3D" id="2.60.40.10">
    <property type="entry name" value="Immunoglobulins"/>
    <property type="match status" value="1"/>
</dbReference>
<dbReference type="AlphaFoldDB" id="A0A2N9L855"/>
<dbReference type="InterPro" id="IPR015943">
    <property type="entry name" value="WD40/YVTN_repeat-like_dom_sf"/>
</dbReference>
<dbReference type="Pfam" id="PF07494">
    <property type="entry name" value="Reg_prop"/>
    <property type="match status" value="9"/>
</dbReference>
<keyword evidence="4" id="KW-0812">Transmembrane</keyword>
<keyword evidence="3" id="KW-0902">Two-component regulatory system</keyword>